<organism evidence="1 2">
    <name type="scientific">Stephania japonica</name>
    <dbReference type="NCBI Taxonomy" id="461633"/>
    <lineage>
        <taxon>Eukaryota</taxon>
        <taxon>Viridiplantae</taxon>
        <taxon>Streptophyta</taxon>
        <taxon>Embryophyta</taxon>
        <taxon>Tracheophyta</taxon>
        <taxon>Spermatophyta</taxon>
        <taxon>Magnoliopsida</taxon>
        <taxon>Ranunculales</taxon>
        <taxon>Menispermaceae</taxon>
        <taxon>Menispermoideae</taxon>
        <taxon>Cissampelideae</taxon>
        <taxon>Stephania</taxon>
    </lineage>
</organism>
<reference evidence="1 2" key="1">
    <citation type="submission" date="2024-01" db="EMBL/GenBank/DDBJ databases">
        <title>Genome assemblies of Stephania.</title>
        <authorList>
            <person name="Yang L."/>
        </authorList>
    </citation>
    <scope>NUCLEOTIDE SEQUENCE [LARGE SCALE GENOMIC DNA]</scope>
    <source>
        <strain evidence="1">QJT</strain>
        <tissue evidence="1">Leaf</tissue>
    </source>
</reference>
<proteinExistence type="predicted"/>
<keyword evidence="2" id="KW-1185">Reference proteome</keyword>
<dbReference type="EMBL" id="JBBNAE010000005">
    <property type="protein sequence ID" value="KAK9123070.1"/>
    <property type="molecule type" value="Genomic_DNA"/>
</dbReference>
<sequence>MGTMIADVTYNGGVVLGADSRTITACIRLSLPHAFNSHSPLHSFHLLFLFICKTFDPELTITAVFVVSDIEIE</sequence>
<evidence type="ECO:0000313" key="1">
    <source>
        <dbReference type="EMBL" id="KAK9123070.1"/>
    </source>
</evidence>
<protein>
    <submittedName>
        <fullName evidence="1">Uncharacterized protein</fullName>
    </submittedName>
</protein>
<evidence type="ECO:0000313" key="2">
    <source>
        <dbReference type="Proteomes" id="UP001417504"/>
    </source>
</evidence>
<comment type="caution">
    <text evidence="1">The sequence shown here is derived from an EMBL/GenBank/DDBJ whole genome shotgun (WGS) entry which is preliminary data.</text>
</comment>
<gene>
    <name evidence="1" type="ORF">Sjap_012672</name>
</gene>
<accession>A0AAP0NZ56</accession>
<dbReference type="AlphaFoldDB" id="A0AAP0NZ56"/>
<dbReference type="Proteomes" id="UP001417504">
    <property type="component" value="Unassembled WGS sequence"/>
</dbReference>
<name>A0AAP0NZ56_9MAGN</name>